<accession>A0ABU0TC83</accession>
<keyword evidence="1" id="KW-0732">Signal</keyword>
<keyword evidence="3" id="KW-1185">Reference proteome</keyword>
<name>A0ABU0TC83_9ACTN</name>
<feature type="signal peptide" evidence="1">
    <location>
        <begin position="1"/>
        <end position="27"/>
    </location>
</feature>
<proteinExistence type="predicted"/>
<evidence type="ECO:0008006" key="4">
    <source>
        <dbReference type="Google" id="ProtNLM"/>
    </source>
</evidence>
<comment type="caution">
    <text evidence="2">The sequence shown here is derived from an EMBL/GenBank/DDBJ whole genome shotgun (WGS) entry which is preliminary data.</text>
</comment>
<sequence length="135" mass="14213">MIRRERMRLLPAVVAAALMLSVSACGAAKCEKAFPAAAMSVPGVVSAEWDCSEQFGGGWQRGDVVIEATTEDEAIAVMDAALRAFAASPDLEDRWATPQKYVTEDGSIIVGANDVGFNGAPNVGEVREHYGITPG</sequence>
<dbReference type="EMBL" id="JAUSZI010000002">
    <property type="protein sequence ID" value="MDQ1033436.1"/>
    <property type="molecule type" value="Genomic_DNA"/>
</dbReference>
<evidence type="ECO:0000313" key="2">
    <source>
        <dbReference type="EMBL" id="MDQ1033436.1"/>
    </source>
</evidence>
<dbReference type="PROSITE" id="PS51257">
    <property type="entry name" value="PROKAR_LIPOPROTEIN"/>
    <property type="match status" value="1"/>
</dbReference>
<gene>
    <name evidence="2" type="ORF">QF035_011018</name>
</gene>
<organism evidence="2 3">
    <name type="scientific">Streptomyces umbrinus</name>
    <dbReference type="NCBI Taxonomy" id="67370"/>
    <lineage>
        <taxon>Bacteria</taxon>
        <taxon>Bacillati</taxon>
        <taxon>Actinomycetota</taxon>
        <taxon>Actinomycetes</taxon>
        <taxon>Kitasatosporales</taxon>
        <taxon>Streptomycetaceae</taxon>
        <taxon>Streptomyces</taxon>
        <taxon>Streptomyces phaeochromogenes group</taxon>
    </lineage>
</organism>
<protein>
    <recommendedName>
        <fullName evidence="4">Lipoprotein</fullName>
    </recommendedName>
</protein>
<evidence type="ECO:0000313" key="3">
    <source>
        <dbReference type="Proteomes" id="UP001230328"/>
    </source>
</evidence>
<evidence type="ECO:0000256" key="1">
    <source>
        <dbReference type="SAM" id="SignalP"/>
    </source>
</evidence>
<reference evidence="2 3" key="1">
    <citation type="submission" date="2023-07" db="EMBL/GenBank/DDBJ databases">
        <title>Comparative genomics of wheat-associated soil bacteria to identify genetic determinants of phenazine resistance.</title>
        <authorList>
            <person name="Mouncey N."/>
        </authorList>
    </citation>
    <scope>NUCLEOTIDE SEQUENCE [LARGE SCALE GENOMIC DNA]</scope>
    <source>
        <strain evidence="2 3">V2I4</strain>
    </source>
</reference>
<dbReference type="Proteomes" id="UP001230328">
    <property type="component" value="Unassembled WGS sequence"/>
</dbReference>
<feature type="chain" id="PRO_5045370724" description="Lipoprotein" evidence="1">
    <location>
        <begin position="28"/>
        <end position="135"/>
    </location>
</feature>